<evidence type="ECO:0000256" key="7">
    <source>
        <dbReference type="ARBA" id="ARBA00022722"/>
    </source>
</evidence>
<dbReference type="Gene3D" id="2.40.50.140">
    <property type="entry name" value="Nucleic acid-binding proteins"/>
    <property type="match status" value="1"/>
</dbReference>
<evidence type="ECO:0000256" key="13">
    <source>
        <dbReference type="ARBA" id="ARBA00077221"/>
    </source>
</evidence>
<dbReference type="SUPFAM" id="SSF50249">
    <property type="entry name" value="Nucleic acid-binding proteins"/>
    <property type="match status" value="3"/>
</dbReference>
<dbReference type="Gene3D" id="3.40.50.1010">
    <property type="entry name" value="5'-nuclease"/>
    <property type="match status" value="1"/>
</dbReference>
<dbReference type="Gene3D" id="2.40.50.690">
    <property type="match status" value="1"/>
</dbReference>
<evidence type="ECO:0000256" key="9">
    <source>
        <dbReference type="ARBA" id="ARBA00022835"/>
    </source>
</evidence>
<keyword evidence="5" id="KW-0963">Cytoplasm</keyword>
<dbReference type="Pfam" id="PF17216">
    <property type="entry name" value="Rrp44_CSD1"/>
    <property type="match status" value="1"/>
</dbReference>
<evidence type="ECO:0000256" key="5">
    <source>
        <dbReference type="ARBA" id="ARBA00022490"/>
    </source>
</evidence>
<keyword evidence="6" id="KW-0698">rRNA processing</keyword>
<evidence type="ECO:0000259" key="16">
    <source>
        <dbReference type="SMART" id="SM00670"/>
    </source>
</evidence>
<dbReference type="InterPro" id="IPR050180">
    <property type="entry name" value="RNR_Ribonuclease"/>
</dbReference>
<dbReference type="InterPro" id="IPR041505">
    <property type="entry name" value="Dis3_CSD2"/>
</dbReference>
<dbReference type="InterPro" id="IPR033771">
    <property type="entry name" value="Rrp44_CSD1"/>
</dbReference>
<feature type="domain" description="RNB" evidence="17">
    <location>
        <begin position="440"/>
        <end position="772"/>
    </location>
</feature>
<dbReference type="AlphaFoldDB" id="A0A146LX31"/>
<dbReference type="InterPro" id="IPR002716">
    <property type="entry name" value="PIN_dom"/>
</dbReference>
<dbReference type="GO" id="GO:0004519">
    <property type="term" value="F:endonuclease activity"/>
    <property type="evidence" value="ECO:0007669"/>
    <property type="project" value="TreeGrafter"/>
</dbReference>
<dbReference type="GO" id="GO:0071031">
    <property type="term" value="P:nuclear mRNA surveillance of mRNA 3'-end processing"/>
    <property type="evidence" value="ECO:0007669"/>
    <property type="project" value="TreeGrafter"/>
</dbReference>
<proteinExistence type="inferred from homology"/>
<name>A0A146LX31_LYGHE</name>
<comment type="cofactor">
    <cofactor evidence="1">
        <name>Mg(2+)</name>
        <dbReference type="ChEBI" id="CHEBI:18420"/>
    </cofactor>
</comment>
<evidence type="ECO:0000256" key="11">
    <source>
        <dbReference type="ARBA" id="ARBA00022884"/>
    </source>
</evidence>
<evidence type="ECO:0000256" key="3">
    <source>
        <dbReference type="ARBA" id="ARBA00004496"/>
    </source>
</evidence>
<dbReference type="FunFam" id="2.40.50.140:FF:000125">
    <property type="entry name" value="exosome complex exonuclease RRP44 isoform X1"/>
    <property type="match status" value="1"/>
</dbReference>
<dbReference type="CDD" id="cd09862">
    <property type="entry name" value="PIN_Rrp44-like"/>
    <property type="match status" value="1"/>
</dbReference>
<protein>
    <recommendedName>
        <fullName evidence="13">Protein DIS3 homolog</fullName>
    </recommendedName>
    <alternativeName>
        <fullName evidence="14">Ribosomal RNA-processing protein 44</fullName>
    </alternativeName>
</protein>
<dbReference type="Pfam" id="PF13638">
    <property type="entry name" value="PIN_4"/>
    <property type="match status" value="1"/>
</dbReference>
<evidence type="ECO:0000256" key="15">
    <source>
        <dbReference type="RuleBase" id="RU003901"/>
    </source>
</evidence>
<comment type="similarity">
    <text evidence="4 15">Belongs to the RNR ribonuclease family.</text>
</comment>
<dbReference type="GO" id="GO:0003723">
    <property type="term" value="F:RNA binding"/>
    <property type="evidence" value="ECO:0007669"/>
    <property type="project" value="UniProtKB-KW"/>
</dbReference>
<evidence type="ECO:0000256" key="1">
    <source>
        <dbReference type="ARBA" id="ARBA00001946"/>
    </source>
</evidence>
<dbReference type="InterPro" id="IPR029060">
    <property type="entry name" value="PIN-like_dom_sf"/>
</dbReference>
<dbReference type="InterPro" id="IPR033770">
    <property type="entry name" value="RRP44_S1"/>
</dbReference>
<evidence type="ECO:0000256" key="12">
    <source>
        <dbReference type="ARBA" id="ARBA00023242"/>
    </source>
</evidence>
<evidence type="ECO:0000259" key="17">
    <source>
        <dbReference type="SMART" id="SM00955"/>
    </source>
</evidence>
<evidence type="ECO:0000256" key="10">
    <source>
        <dbReference type="ARBA" id="ARBA00022839"/>
    </source>
</evidence>
<dbReference type="InterPro" id="IPR012340">
    <property type="entry name" value="NA-bd_OB-fold"/>
</dbReference>
<evidence type="ECO:0000256" key="14">
    <source>
        <dbReference type="ARBA" id="ARBA00077930"/>
    </source>
</evidence>
<keyword evidence="10 18" id="KW-0269">Exonuclease</keyword>
<dbReference type="SUPFAM" id="SSF88723">
    <property type="entry name" value="PIN domain-like"/>
    <property type="match status" value="1"/>
</dbReference>
<feature type="domain" description="PIN" evidence="16">
    <location>
        <begin position="63"/>
        <end position="174"/>
    </location>
</feature>
<dbReference type="PANTHER" id="PTHR23355:SF35">
    <property type="entry name" value="EXOSOME COMPLEX EXONUCLEASE RRP44"/>
    <property type="match status" value="1"/>
</dbReference>
<evidence type="ECO:0000256" key="8">
    <source>
        <dbReference type="ARBA" id="ARBA00022801"/>
    </source>
</evidence>
<dbReference type="EMBL" id="GDHC01007387">
    <property type="protein sequence ID" value="JAQ11242.1"/>
    <property type="molecule type" value="Transcribed_RNA"/>
</dbReference>
<dbReference type="Gene3D" id="2.40.50.700">
    <property type="match status" value="1"/>
</dbReference>
<dbReference type="Pfam" id="PF00773">
    <property type="entry name" value="RNB"/>
    <property type="match status" value="1"/>
</dbReference>
<dbReference type="SMART" id="SM00670">
    <property type="entry name" value="PINc"/>
    <property type="match status" value="1"/>
</dbReference>
<dbReference type="GO" id="GO:0006364">
    <property type="term" value="P:rRNA processing"/>
    <property type="evidence" value="ECO:0007669"/>
    <property type="project" value="UniProtKB-KW"/>
</dbReference>
<sequence>MLKQKTFFRTNKKGDILKVVREHYLREDIWCGSQACGICKAKDKEKVLEAQPKSKSTTVDADHYIFLDTNAVLDQIDALEDPHLTNLVVLQTVMEEVKHRSSAAYKRLHEVILDKSRKCYVFVNEHRFETYVERKQGETTNDRNDRAIRVAALWYQNHLGIKSVLLTDDAENRKKAHEMGLIAKPLSEYAEGTDSPTLCERLSSKRWGELRDEDQTKAYTPHLPMSAILAGIKAGKLFKGPYFASRDNCLEATVKLDNRDVLLQGKASLNRAIDGDTVVVEILPESEWKAPSNLVVTSEETDEVLEDASAEKQPTGRVVGIINRKFQQFCGILQVSPVAGHTRHLFVPSKRHIPKIRIETRQGERLANQRIVVAIDGWPVESRYPQGHFVRALGKIGDQETENEVLLLEHDIPCYKFSEAVLADLPDNDWKITDDELAKRQNLKDIVICSVDPPGCTDIDDALHCFELPNGNYEAGVHIADVSHFIRPGTNIDKEAAHRATTVYLTDQRIDMVPDLLSSNLCSLRGGEERLAFSCVWELTPQAEILSTRYHKSVIKSAAALTYGEAQAKIEDDTDQSAVAMSLRCLFKLAKILKKRRIDNGALTLASPEIRFRIDPKTKQPLEVVAKPMLGTMSMVEEFMLLANISVAEKILEEFPECALLRRHPEPPPTNFDPLIKAAGHQGFQIDSSSGKNLSLSLDNAVKEKDPYFNTMLRILTTRCMQQALYFSSGMLQKDMFFHYGLAAPIYTHFTSPIRRYSDVIVHRLLAACIGADVTYSDLLDKRKTDDLCGNLNYRKRMAQYAARASVALHTHLFFRDKTELEEGYILFVKKNALQILIPKYGLEGTVILTSKDKNKPSPFVYNSENHTQSAGDIVFHSFDRVVVQMSLDRSNIQHEKLQLKLVEPEVPGFSITTEGELVPAVEDTCG</sequence>
<accession>A0A146LX31</accession>
<dbReference type="GO" id="GO:0000177">
    <property type="term" value="C:cytoplasmic exosome (RNase complex)"/>
    <property type="evidence" value="ECO:0007669"/>
    <property type="project" value="TreeGrafter"/>
</dbReference>
<keyword evidence="12" id="KW-0539">Nucleus</keyword>
<dbReference type="FunFam" id="2.40.50.700:FF:000001">
    <property type="entry name" value="Exosome complex exonuclease exoribonuclease (Rrp44)"/>
    <property type="match status" value="1"/>
</dbReference>
<keyword evidence="11" id="KW-0694">RNA-binding</keyword>
<evidence type="ECO:0000313" key="18">
    <source>
        <dbReference type="EMBL" id="JAQ11242.1"/>
    </source>
</evidence>
<dbReference type="PROSITE" id="PS01175">
    <property type="entry name" value="RIBONUCLEASE_II"/>
    <property type="match status" value="1"/>
</dbReference>
<keyword evidence="7" id="KW-0540">Nuclease</keyword>
<evidence type="ECO:0000256" key="2">
    <source>
        <dbReference type="ARBA" id="ARBA00004123"/>
    </source>
</evidence>
<evidence type="ECO:0000256" key="6">
    <source>
        <dbReference type="ARBA" id="ARBA00022552"/>
    </source>
</evidence>
<dbReference type="FunFam" id="3.40.50.1010:FF:000021">
    <property type="entry name" value="DIS3-like exonuclease 1 isoform X1"/>
    <property type="match status" value="1"/>
</dbReference>
<keyword evidence="8" id="KW-0378">Hydrolase</keyword>
<dbReference type="Pfam" id="PF17849">
    <property type="entry name" value="OB_Dis3"/>
    <property type="match status" value="1"/>
</dbReference>
<dbReference type="GO" id="GO:0000175">
    <property type="term" value="F:3'-5'-RNA exonuclease activity"/>
    <property type="evidence" value="ECO:0007669"/>
    <property type="project" value="TreeGrafter"/>
</dbReference>
<dbReference type="GO" id="GO:0000176">
    <property type="term" value="C:nuclear exosome (RNase complex)"/>
    <property type="evidence" value="ECO:0007669"/>
    <property type="project" value="UniProtKB-ARBA"/>
</dbReference>
<dbReference type="GO" id="GO:0019899">
    <property type="term" value="F:enzyme binding"/>
    <property type="evidence" value="ECO:0007669"/>
    <property type="project" value="UniProtKB-ARBA"/>
</dbReference>
<dbReference type="InterPro" id="IPR001900">
    <property type="entry name" value="RNase_II/R"/>
</dbReference>
<comment type="subcellular location">
    <subcellularLocation>
        <location evidence="3">Cytoplasm</location>
    </subcellularLocation>
    <subcellularLocation>
        <location evidence="2">Nucleus</location>
    </subcellularLocation>
</comment>
<dbReference type="Pfam" id="PF17215">
    <property type="entry name" value="Rrp44_S1"/>
    <property type="match status" value="1"/>
</dbReference>
<dbReference type="SMART" id="SM00955">
    <property type="entry name" value="RNB"/>
    <property type="match status" value="1"/>
</dbReference>
<dbReference type="PANTHER" id="PTHR23355">
    <property type="entry name" value="RIBONUCLEASE"/>
    <property type="match status" value="1"/>
</dbReference>
<organism evidence="18">
    <name type="scientific">Lygus hesperus</name>
    <name type="common">Western plant bug</name>
    <dbReference type="NCBI Taxonomy" id="30085"/>
    <lineage>
        <taxon>Eukaryota</taxon>
        <taxon>Metazoa</taxon>
        <taxon>Ecdysozoa</taxon>
        <taxon>Arthropoda</taxon>
        <taxon>Hexapoda</taxon>
        <taxon>Insecta</taxon>
        <taxon>Pterygota</taxon>
        <taxon>Neoptera</taxon>
        <taxon>Paraneoptera</taxon>
        <taxon>Hemiptera</taxon>
        <taxon>Heteroptera</taxon>
        <taxon>Panheteroptera</taxon>
        <taxon>Cimicomorpha</taxon>
        <taxon>Miridae</taxon>
        <taxon>Mirini</taxon>
        <taxon>Lygus</taxon>
    </lineage>
</organism>
<gene>
    <name evidence="18" type="primary">DIS3_0</name>
    <name evidence="18" type="ORF">g.40134</name>
</gene>
<reference evidence="18" key="1">
    <citation type="journal article" date="2016" name="Gigascience">
        <title>De novo construction of an expanded transcriptome assembly for the western tarnished plant bug, Lygus hesperus.</title>
        <authorList>
            <person name="Tassone E.E."/>
            <person name="Geib S.M."/>
            <person name="Hall B."/>
            <person name="Fabrick J.A."/>
            <person name="Brent C.S."/>
            <person name="Hull J.J."/>
        </authorList>
    </citation>
    <scope>NUCLEOTIDE SEQUENCE</scope>
</reference>
<evidence type="ECO:0000256" key="4">
    <source>
        <dbReference type="ARBA" id="ARBA00005785"/>
    </source>
</evidence>
<keyword evidence="9" id="KW-0271">Exosome</keyword>
<dbReference type="InterPro" id="IPR022966">
    <property type="entry name" value="RNase_II/R_CS"/>
</dbReference>
<dbReference type="GO" id="GO:0016075">
    <property type="term" value="P:rRNA catabolic process"/>
    <property type="evidence" value="ECO:0007669"/>
    <property type="project" value="TreeGrafter"/>
</dbReference>